<protein>
    <submittedName>
        <fullName evidence="1">Uncharacterized protein</fullName>
    </submittedName>
</protein>
<accession>A0ACC0BCG9</accession>
<evidence type="ECO:0000313" key="2">
    <source>
        <dbReference type="Proteomes" id="UP001060085"/>
    </source>
</evidence>
<sequence length="839" mass="95823">MKRIEDLHFYDIKALNSGKSVNTVLPLHSPSPLADKVVGFNDEMKEMIDRLSGGSEELDILSIVGMPGAEGIGVSDNLSNKKEEDLAEKVYKSLKGQKYLIVLDDIWDVRAWDVLKLSFPDDNVGSRIMFTSRIHDLVSKVKSGCVPLTLRPLSEENSWELLEKNLFDQDDCPTDTFVDIGTQIATKCMGLPLAVVLIAGLLKKDIMNLDWWRQVGERLDKLVAIEDCKGILEESYKQLPDFLKPCFLYFGSFQEDENIQGKEENVFQVFDRNKDSNDLHYRICIQDNCWSSFLCHENGSAAPFVHSLLPFPKDRGHLHGQILEPKHIRCLATHFRFLQVLFLRSNVYVGAFPEAITELVLLKCLIIACNLKTVPPSIKKLENLETLIFEHHFLFHTESKFPLMAVLEMQKLRHLFTLKCQIKRPNSSLEEPKLILKLDYLSHLESLRVHYRTFADKRSSFELHFPYTLKKLHLLNFSLPWSSMPAAISRLPNLEVLKLDGGIFGKAWNVEDYEFQTLKFLRIKNLEIEEFNASDDSFPCLWHIVVDACEYLQEIPIRFASISTLKIIEVNRHLESSARAICRNILKRVNDENPNAAAYVDEIFVGNNLLTLNEKLQRVLHVEIWSAKFCQVTTFIILLSQNSNKRMMIKIIEAIASCLVADTFQVFLQEILFHQVKILDSASGTKQSLRDASDAGYVLEIYTGIESVCFISVKGFFQFAMVPKMDFVQAVPLTCVGLTPVLFFQTALVVILCCLCFLWLIKEGHKVLDKGDAEVLNMHTVGLLVIYLQRCVICRTEYKSGSRLATLPCAHQYHSVCITQWLKLNKVRYPASELAVPFE</sequence>
<evidence type="ECO:0000313" key="1">
    <source>
        <dbReference type="EMBL" id="KAI5670253.1"/>
    </source>
</evidence>
<dbReference type="EMBL" id="CM044703">
    <property type="protein sequence ID" value="KAI5670253.1"/>
    <property type="molecule type" value="Genomic_DNA"/>
</dbReference>
<comment type="caution">
    <text evidence="1">The sequence shown here is derived from an EMBL/GenBank/DDBJ whole genome shotgun (WGS) entry which is preliminary data.</text>
</comment>
<proteinExistence type="predicted"/>
<gene>
    <name evidence="1" type="ORF">M9H77_10617</name>
</gene>
<dbReference type="Proteomes" id="UP001060085">
    <property type="component" value="Linkage Group LG03"/>
</dbReference>
<reference evidence="2" key="1">
    <citation type="journal article" date="2023" name="Nat. Plants">
        <title>Single-cell RNA sequencing provides a high-resolution roadmap for understanding the multicellular compartmentation of specialized metabolism.</title>
        <authorList>
            <person name="Sun S."/>
            <person name="Shen X."/>
            <person name="Li Y."/>
            <person name="Li Y."/>
            <person name="Wang S."/>
            <person name="Li R."/>
            <person name="Zhang H."/>
            <person name="Shen G."/>
            <person name="Guo B."/>
            <person name="Wei J."/>
            <person name="Xu J."/>
            <person name="St-Pierre B."/>
            <person name="Chen S."/>
            <person name="Sun C."/>
        </authorList>
    </citation>
    <scope>NUCLEOTIDE SEQUENCE [LARGE SCALE GENOMIC DNA]</scope>
</reference>
<keyword evidence="2" id="KW-1185">Reference proteome</keyword>
<organism evidence="1 2">
    <name type="scientific">Catharanthus roseus</name>
    <name type="common">Madagascar periwinkle</name>
    <name type="synonym">Vinca rosea</name>
    <dbReference type="NCBI Taxonomy" id="4058"/>
    <lineage>
        <taxon>Eukaryota</taxon>
        <taxon>Viridiplantae</taxon>
        <taxon>Streptophyta</taxon>
        <taxon>Embryophyta</taxon>
        <taxon>Tracheophyta</taxon>
        <taxon>Spermatophyta</taxon>
        <taxon>Magnoliopsida</taxon>
        <taxon>eudicotyledons</taxon>
        <taxon>Gunneridae</taxon>
        <taxon>Pentapetalae</taxon>
        <taxon>asterids</taxon>
        <taxon>lamiids</taxon>
        <taxon>Gentianales</taxon>
        <taxon>Apocynaceae</taxon>
        <taxon>Rauvolfioideae</taxon>
        <taxon>Vinceae</taxon>
        <taxon>Catharanthinae</taxon>
        <taxon>Catharanthus</taxon>
    </lineage>
</organism>
<name>A0ACC0BCG9_CATRO</name>